<keyword evidence="2" id="KW-1185">Reference proteome</keyword>
<reference evidence="2" key="1">
    <citation type="journal article" date="2009" name="Nature">
        <title>Genome sequence and analysis of the Irish potato famine pathogen Phytophthora infestans.</title>
        <authorList>
            <consortium name="The Broad Institute Genome Sequencing Platform"/>
            <person name="Haas B.J."/>
            <person name="Kamoun S."/>
            <person name="Zody M.C."/>
            <person name="Jiang R.H."/>
            <person name="Handsaker R.E."/>
            <person name="Cano L.M."/>
            <person name="Grabherr M."/>
            <person name="Kodira C.D."/>
            <person name="Raffaele S."/>
            <person name="Torto-Alalibo T."/>
            <person name="Bozkurt T.O."/>
            <person name="Ah-Fong A.M."/>
            <person name="Alvarado L."/>
            <person name="Anderson V.L."/>
            <person name="Armstrong M.R."/>
            <person name="Avrova A."/>
            <person name="Baxter L."/>
            <person name="Beynon J."/>
            <person name="Boevink P.C."/>
            <person name="Bollmann S.R."/>
            <person name="Bos J.I."/>
            <person name="Bulone V."/>
            <person name="Cai G."/>
            <person name="Cakir C."/>
            <person name="Carrington J.C."/>
            <person name="Chawner M."/>
            <person name="Conti L."/>
            <person name="Costanzo S."/>
            <person name="Ewan R."/>
            <person name="Fahlgren N."/>
            <person name="Fischbach M.A."/>
            <person name="Fugelstad J."/>
            <person name="Gilroy E.M."/>
            <person name="Gnerre S."/>
            <person name="Green P.J."/>
            <person name="Grenville-Briggs L.J."/>
            <person name="Griffith J."/>
            <person name="Grunwald N.J."/>
            <person name="Horn K."/>
            <person name="Horner N.R."/>
            <person name="Hu C.H."/>
            <person name="Huitema E."/>
            <person name="Jeong D.H."/>
            <person name="Jones A.M."/>
            <person name="Jones J.D."/>
            <person name="Jones R.W."/>
            <person name="Karlsson E.K."/>
            <person name="Kunjeti S.G."/>
            <person name="Lamour K."/>
            <person name="Liu Z."/>
            <person name="Ma L."/>
            <person name="Maclean D."/>
            <person name="Chibucos M.C."/>
            <person name="McDonald H."/>
            <person name="McWalters J."/>
            <person name="Meijer H.J."/>
            <person name="Morgan W."/>
            <person name="Morris P.F."/>
            <person name="Munro C.A."/>
            <person name="O'Neill K."/>
            <person name="Ospina-Giraldo M."/>
            <person name="Pinzon A."/>
            <person name="Pritchard L."/>
            <person name="Ramsahoye B."/>
            <person name="Ren Q."/>
            <person name="Restrepo S."/>
            <person name="Roy S."/>
            <person name="Sadanandom A."/>
            <person name="Savidor A."/>
            <person name="Schornack S."/>
            <person name="Schwartz D.C."/>
            <person name="Schumann U.D."/>
            <person name="Schwessinger B."/>
            <person name="Seyer L."/>
            <person name="Sharpe T."/>
            <person name="Silvar C."/>
            <person name="Song J."/>
            <person name="Studholme D.J."/>
            <person name="Sykes S."/>
            <person name="Thines M."/>
            <person name="van de Vondervoort P.J."/>
            <person name="Phuntumart V."/>
            <person name="Wawra S."/>
            <person name="Weide R."/>
            <person name="Win J."/>
            <person name="Young C."/>
            <person name="Zhou S."/>
            <person name="Fry W."/>
            <person name="Meyers B.C."/>
            <person name="van West P."/>
            <person name="Ristaino J."/>
            <person name="Govers F."/>
            <person name="Birch P.R."/>
            <person name="Whisson S.C."/>
            <person name="Judelson H.S."/>
            <person name="Nusbaum C."/>
        </authorList>
    </citation>
    <scope>NUCLEOTIDE SEQUENCE [LARGE SCALE GENOMIC DNA]</scope>
    <source>
        <strain evidence="2">T30-4</strain>
    </source>
</reference>
<dbReference type="VEuPathDB" id="FungiDB:PITG_07941"/>
<protein>
    <submittedName>
        <fullName evidence="1">Uncharacterized protein</fullName>
    </submittedName>
</protein>
<sequence>MASQRLYAFWESTDTKVHMNTLSNELPLKATLIASTR</sequence>
<accession>D0N937</accession>
<proteinExistence type="predicted"/>
<name>D0N937_PHYIT</name>
<dbReference type="AlphaFoldDB" id="D0N937"/>
<evidence type="ECO:0000313" key="1">
    <source>
        <dbReference type="EMBL" id="EEY54325.1"/>
    </source>
</evidence>
<dbReference type="KEGG" id="pif:PITG_07941"/>
<dbReference type="HOGENOM" id="CLU_3352179_0_0_1"/>
<dbReference type="EMBL" id="DS028129">
    <property type="protein sequence ID" value="EEY54325.1"/>
    <property type="molecule type" value="Genomic_DNA"/>
</dbReference>
<dbReference type="GeneID" id="9462378"/>
<organism evidence="1 2">
    <name type="scientific">Phytophthora infestans (strain T30-4)</name>
    <name type="common">Potato late blight agent</name>
    <dbReference type="NCBI Taxonomy" id="403677"/>
    <lineage>
        <taxon>Eukaryota</taxon>
        <taxon>Sar</taxon>
        <taxon>Stramenopiles</taxon>
        <taxon>Oomycota</taxon>
        <taxon>Peronosporomycetes</taxon>
        <taxon>Peronosporales</taxon>
        <taxon>Peronosporaceae</taxon>
        <taxon>Phytophthora</taxon>
    </lineage>
</organism>
<evidence type="ECO:0000313" key="2">
    <source>
        <dbReference type="Proteomes" id="UP000006643"/>
    </source>
</evidence>
<dbReference type="RefSeq" id="XP_002904147.1">
    <property type="nucleotide sequence ID" value="XM_002904101.1"/>
</dbReference>
<dbReference type="Proteomes" id="UP000006643">
    <property type="component" value="Unassembled WGS sequence"/>
</dbReference>
<gene>
    <name evidence="1" type="ORF">PITG_07941</name>
</gene>
<dbReference type="InParanoid" id="D0N937"/>